<gene>
    <name evidence="2" type="ORF">RS83_00603</name>
</gene>
<sequence length="113" mass="11897">MTLTSPKIRPSARLLMALPIAALAFSLAACGGDARPTSDQVAEGIQKVFEDQGQSDVVTADVASCLADELVESDLSNETLSYIAGGEDRQKNEEEKALTTQIIKDNIQGCIAG</sequence>
<protein>
    <recommendedName>
        <fullName evidence="4">Lipoprotein</fullName>
    </recommendedName>
</protein>
<evidence type="ECO:0000313" key="2">
    <source>
        <dbReference type="EMBL" id="KJL30535.1"/>
    </source>
</evidence>
<feature type="signal peptide" evidence="1">
    <location>
        <begin position="1"/>
        <end position="31"/>
    </location>
</feature>
<dbReference type="OrthoDB" id="5075101at2"/>
<keyword evidence="1" id="KW-0732">Signal</keyword>
<accession>A0A0F0LE18</accession>
<evidence type="ECO:0000256" key="1">
    <source>
        <dbReference type="SAM" id="SignalP"/>
    </source>
</evidence>
<dbReference type="RefSeq" id="WP_045278048.1">
    <property type="nucleotide sequence ID" value="NZ_CAKKLT010000062.1"/>
</dbReference>
<dbReference type="Proteomes" id="UP000033640">
    <property type="component" value="Unassembled WGS sequence"/>
</dbReference>
<name>A0A0F0LE18_9MICO</name>
<dbReference type="AlphaFoldDB" id="A0A0F0LE18"/>
<evidence type="ECO:0000313" key="3">
    <source>
        <dbReference type="Proteomes" id="UP000033640"/>
    </source>
</evidence>
<feature type="chain" id="PRO_5039011748" description="Lipoprotein" evidence="1">
    <location>
        <begin position="32"/>
        <end position="113"/>
    </location>
</feature>
<dbReference type="EMBL" id="JYIW01000018">
    <property type="protein sequence ID" value="KJL30535.1"/>
    <property type="molecule type" value="Genomic_DNA"/>
</dbReference>
<dbReference type="PROSITE" id="PS51257">
    <property type="entry name" value="PROKAR_LIPOPROTEIN"/>
    <property type="match status" value="1"/>
</dbReference>
<evidence type="ECO:0008006" key="4">
    <source>
        <dbReference type="Google" id="ProtNLM"/>
    </source>
</evidence>
<comment type="caution">
    <text evidence="2">The sequence shown here is derived from an EMBL/GenBank/DDBJ whole genome shotgun (WGS) entry which is preliminary data.</text>
</comment>
<reference evidence="2 3" key="1">
    <citation type="submission" date="2015-02" db="EMBL/GenBank/DDBJ databases">
        <title>Draft genome sequences of ten Microbacterium spp. with emphasis on heavy metal contaminated environments.</title>
        <authorList>
            <person name="Corretto E."/>
        </authorList>
    </citation>
    <scope>NUCLEOTIDE SEQUENCE [LARGE SCALE GENOMIC DNA]</scope>
    <source>
        <strain evidence="2 3">BEL4b</strain>
    </source>
</reference>
<dbReference type="PATRIC" id="fig|82380.11.peg.621"/>
<organism evidence="2 3">
    <name type="scientific">Microbacterium oxydans</name>
    <dbReference type="NCBI Taxonomy" id="82380"/>
    <lineage>
        <taxon>Bacteria</taxon>
        <taxon>Bacillati</taxon>
        <taxon>Actinomycetota</taxon>
        <taxon>Actinomycetes</taxon>
        <taxon>Micrococcales</taxon>
        <taxon>Microbacteriaceae</taxon>
        <taxon>Microbacterium</taxon>
    </lineage>
</organism>
<proteinExistence type="predicted"/>